<dbReference type="Pfam" id="PF02348">
    <property type="entry name" value="CTP_transf_3"/>
    <property type="match status" value="1"/>
</dbReference>
<dbReference type="NCBIfam" id="TIGR01549">
    <property type="entry name" value="HAD-SF-IA-v1"/>
    <property type="match status" value="1"/>
</dbReference>
<name>A0ABT6I6J4_9GAMM</name>
<dbReference type="Gene3D" id="3.90.550.10">
    <property type="entry name" value="Spore Coat Polysaccharide Biosynthesis Protein SpsA, Chain A"/>
    <property type="match status" value="1"/>
</dbReference>
<dbReference type="RefSeq" id="WP_110717952.1">
    <property type="nucleotide sequence ID" value="NZ_PGFS01000001.1"/>
</dbReference>
<dbReference type="InterPro" id="IPR041492">
    <property type="entry name" value="HAD_2"/>
</dbReference>
<dbReference type="SUPFAM" id="SSF56784">
    <property type="entry name" value="HAD-like"/>
    <property type="match status" value="1"/>
</dbReference>
<comment type="catalytic activity">
    <reaction evidence="1">
        <text>an N-acylneuraminate + CTP = a CMP-N-acyl-beta-neuraminate + diphosphate</text>
        <dbReference type="Rhea" id="RHEA:11344"/>
        <dbReference type="ChEBI" id="CHEBI:33019"/>
        <dbReference type="ChEBI" id="CHEBI:37563"/>
        <dbReference type="ChEBI" id="CHEBI:60073"/>
        <dbReference type="ChEBI" id="CHEBI:68671"/>
        <dbReference type="EC" id="2.7.7.43"/>
    </reaction>
</comment>
<protein>
    <recommendedName>
        <fullName evidence="4">N-acylneuraminate cytidylyltransferase</fullName>
        <ecNumber evidence="4">2.7.7.43</ecNumber>
    </recommendedName>
</protein>
<dbReference type="InterPro" id="IPR003329">
    <property type="entry name" value="Cytidylyl_trans"/>
</dbReference>
<sequence length="447" mass="50924">MQKVAALVPLKLKSRRLPNKNFLRLGDRPLSYHVFDALVNVPHLSKVLCYTSQPQVLSLLPNSVELLMRPRRLDGDNVKANELFRFAVEQIDADIIVLCHATGPYIKKESIVKGVEAVSGGEYDCAFAVQKHQTYAWYNQEPLNYNPEDMSQTQDLTPVYTETSGFYVFRKSDYLEKNTRISGRPFLVEVDFKESVDIDEPKDFSLATLLHDYDPQSQNFSTDDFFINLANEDVPFKNIKHISFDMDGVLIDSLPVMERAWQKAMDATGQEIAFTEYKQHIGIPFYDILSNVGCNRSMFSKVKKVYDESSSLELDRIEVFEGILEALRQAKKAGLLISVVTSKTKQRTTDILEHHFSDIDFDFVVSPEDVPSGRGKPNPDPLLLACIQLGVDPYNTIYVGDMESDRETAQRAGAHFVHAAWGFADLKDVKEMWFNKIEDMMEYILAE</sequence>
<comment type="pathway">
    <text evidence="2">Amino-sugar metabolism; N-acetylneuraminate metabolism.</text>
</comment>
<comment type="similarity">
    <text evidence="3">Belongs to the CMP-NeuNAc synthase family.</text>
</comment>
<dbReference type="InterPro" id="IPR023198">
    <property type="entry name" value="PGP-like_dom2"/>
</dbReference>
<comment type="caution">
    <text evidence="5">The sequence shown here is derived from an EMBL/GenBank/DDBJ whole genome shotgun (WGS) entry which is preliminary data.</text>
</comment>
<dbReference type="PANTHER" id="PTHR21485">
    <property type="entry name" value="HAD SUPERFAMILY MEMBERS CMAS AND KDSC"/>
    <property type="match status" value="1"/>
</dbReference>
<accession>A0ABT6I6J4</accession>
<keyword evidence="6" id="KW-1185">Reference proteome</keyword>
<dbReference type="SFLD" id="SFLDS00003">
    <property type="entry name" value="Haloacid_Dehalogenase"/>
    <property type="match status" value="1"/>
</dbReference>
<evidence type="ECO:0000256" key="3">
    <source>
        <dbReference type="ARBA" id="ARBA00010726"/>
    </source>
</evidence>
<dbReference type="InterPro" id="IPR006439">
    <property type="entry name" value="HAD-SF_hydro_IA"/>
</dbReference>
<dbReference type="Gene3D" id="1.10.150.240">
    <property type="entry name" value="Putative phosphatase, domain 2"/>
    <property type="match status" value="1"/>
</dbReference>
<reference evidence="5" key="1">
    <citation type="journal article" date="2015" name="Antonie Van Leeuwenhoek">
        <title>Comparative 16S rRNA signatures and multilocus sequence analysis for the genus Salinicola and description of Salinicola acroporae sp. nov., isolated from coral Acropora digitifera.</title>
        <authorList>
            <person name="Lepcha R.T."/>
            <person name="Poddar A."/>
            <person name="Schumann P."/>
            <person name="Das S.K."/>
        </authorList>
    </citation>
    <scope>NUCLEOTIDE SEQUENCE</scope>
    <source>
        <strain evidence="5">S4-41</strain>
    </source>
</reference>
<proteinExistence type="inferred from homology"/>
<dbReference type="EC" id="2.7.7.43" evidence="4"/>
<dbReference type="SFLD" id="SFLDG01129">
    <property type="entry name" value="C1.5:_HAD__Beta-PGM__Phosphata"/>
    <property type="match status" value="1"/>
</dbReference>
<evidence type="ECO:0000313" key="6">
    <source>
        <dbReference type="Proteomes" id="UP001162135"/>
    </source>
</evidence>
<evidence type="ECO:0000313" key="5">
    <source>
        <dbReference type="EMBL" id="MDH4572900.1"/>
    </source>
</evidence>
<dbReference type="Gene3D" id="3.40.50.1000">
    <property type="entry name" value="HAD superfamily/HAD-like"/>
    <property type="match status" value="1"/>
</dbReference>
<dbReference type="InterPro" id="IPR050793">
    <property type="entry name" value="CMP-NeuNAc_synthase"/>
</dbReference>
<dbReference type="InterPro" id="IPR029044">
    <property type="entry name" value="Nucleotide-diphossugar_trans"/>
</dbReference>
<evidence type="ECO:0000256" key="4">
    <source>
        <dbReference type="ARBA" id="ARBA00012491"/>
    </source>
</evidence>
<dbReference type="InterPro" id="IPR023214">
    <property type="entry name" value="HAD_sf"/>
</dbReference>
<dbReference type="InterPro" id="IPR036412">
    <property type="entry name" value="HAD-like_sf"/>
</dbReference>
<evidence type="ECO:0000256" key="1">
    <source>
        <dbReference type="ARBA" id="ARBA00001862"/>
    </source>
</evidence>
<dbReference type="EMBL" id="PGFS01000001">
    <property type="protein sequence ID" value="MDH4572900.1"/>
    <property type="molecule type" value="Genomic_DNA"/>
</dbReference>
<gene>
    <name evidence="5" type="ORF">CUR86_10850</name>
</gene>
<dbReference type="Pfam" id="PF13419">
    <property type="entry name" value="HAD_2"/>
    <property type="match status" value="1"/>
</dbReference>
<dbReference type="SUPFAM" id="SSF53448">
    <property type="entry name" value="Nucleotide-diphospho-sugar transferases"/>
    <property type="match status" value="1"/>
</dbReference>
<reference evidence="5" key="2">
    <citation type="submission" date="2017-11" db="EMBL/GenBank/DDBJ databases">
        <authorList>
            <person name="Das S.K."/>
        </authorList>
    </citation>
    <scope>NUCLEOTIDE SEQUENCE</scope>
    <source>
        <strain evidence="5">S4-41</strain>
    </source>
</reference>
<evidence type="ECO:0000256" key="2">
    <source>
        <dbReference type="ARBA" id="ARBA00005141"/>
    </source>
</evidence>
<dbReference type="PANTHER" id="PTHR21485:SF6">
    <property type="entry name" value="N-ACYLNEURAMINATE CYTIDYLYLTRANSFERASE-RELATED"/>
    <property type="match status" value="1"/>
</dbReference>
<organism evidence="5 6">
    <name type="scientific">Salinicola acroporae</name>
    <dbReference type="NCBI Taxonomy" id="1541440"/>
    <lineage>
        <taxon>Bacteria</taxon>
        <taxon>Pseudomonadati</taxon>
        <taxon>Pseudomonadota</taxon>
        <taxon>Gammaproteobacteria</taxon>
        <taxon>Oceanospirillales</taxon>
        <taxon>Halomonadaceae</taxon>
        <taxon>Salinicola</taxon>
    </lineage>
</organism>
<dbReference type="Proteomes" id="UP001162135">
    <property type="component" value="Unassembled WGS sequence"/>
</dbReference>